<dbReference type="InterPro" id="IPR040686">
    <property type="entry name" value="PurK_C"/>
</dbReference>
<dbReference type="InterPro" id="IPR054350">
    <property type="entry name" value="PurT/PurK_preATP-grasp"/>
</dbReference>
<dbReference type="InterPro" id="IPR005875">
    <property type="entry name" value="PurK"/>
</dbReference>
<evidence type="ECO:0000256" key="2">
    <source>
        <dbReference type="ARBA" id="ARBA00022755"/>
    </source>
</evidence>
<dbReference type="Pfam" id="PF22660">
    <property type="entry name" value="RS_preATP-grasp-like"/>
    <property type="match status" value="1"/>
</dbReference>
<comment type="similarity">
    <text evidence="4 5">Belongs to the PurK/PurT family.</text>
</comment>
<protein>
    <recommendedName>
        <fullName evidence="4 5">N5-carboxyaminoimidazole ribonucleotide synthase</fullName>
        <shortName evidence="4 5">N5-CAIR synthase</shortName>
        <ecNumber evidence="4 5">6.3.4.18</ecNumber>
    </recommendedName>
    <alternativeName>
        <fullName evidence="4 5">5-(carboxyamino)imidazole ribonucleotide synthetase</fullName>
    </alternativeName>
</protein>
<feature type="binding site" evidence="4">
    <location>
        <position position="156"/>
    </location>
    <ligand>
        <name>ATP</name>
        <dbReference type="ChEBI" id="CHEBI:30616"/>
    </ligand>
</feature>
<accession>A0ABT4T5T6</accession>
<comment type="pathway">
    <text evidence="4 5">Purine metabolism; IMP biosynthesis via de novo pathway; 5-amino-1-(5-phospho-D-ribosyl)imidazole-4-carboxylate from 5-amino-1-(5-phospho-D-ribosyl)imidazole (N5-CAIR route): step 1/2.</text>
</comment>
<keyword evidence="4 5" id="KW-0436">Ligase</keyword>
<sequence>MRPVCSPHVNAYSPIGPVVGIVGAGQLARMSQPPAIALGVELRVLAGSSDESAARVIVDTRVGDYRSLDDLRAFAEGCHAITFDHEHVPGEHIRALIDDGHAVHPGADALVHAQDKAVMRERLTAIGAPCPAWARVSGPGEAAAFAAEHGWPVVLKAITGGYDGRGVWVCDSEEAAAEAFAAAGGPLLAEAFVPFERELAVLVARSPHGQGVSYPVVETVQRDGICVEVLAPAPGLDPEEAAEAQRVALRIADELGVTGLLAVEMFQTGQGLLVNELAMRPHNSGHWTIEGSRTSQFEQHLRAVLDLPLGTPAMTAPVVVMANLLGGDDPDLFKRYEHVMAHDPAVKVHFYGKQVRPGRKIGHVTAVGDDLDEVRARARHAAVYLMTGEYT</sequence>
<reference evidence="7 8" key="1">
    <citation type="submission" date="2022-11" db="EMBL/GenBank/DDBJ databases">
        <title>Nonomuraea corallina sp. nov., a new species of the genus Nonomuraea isolated from sea side sediment in Thai sea.</title>
        <authorList>
            <person name="Ngamcharungchit C."/>
            <person name="Matsumoto A."/>
            <person name="Suriyachadkun C."/>
            <person name="Panbangred W."/>
            <person name="Inahashi Y."/>
            <person name="Intra B."/>
        </authorList>
    </citation>
    <scope>NUCLEOTIDE SEQUENCE [LARGE SCALE GENOMIC DNA]</scope>
    <source>
        <strain evidence="7 8">DSM 43553</strain>
    </source>
</reference>
<dbReference type="Gene3D" id="3.30.470.20">
    <property type="entry name" value="ATP-grasp fold, B domain"/>
    <property type="match status" value="1"/>
</dbReference>
<evidence type="ECO:0000256" key="3">
    <source>
        <dbReference type="ARBA" id="ARBA00022840"/>
    </source>
</evidence>
<dbReference type="HAMAP" id="MF_01928">
    <property type="entry name" value="PurK"/>
    <property type="match status" value="1"/>
</dbReference>
<proteinExistence type="inferred from homology"/>
<evidence type="ECO:0000256" key="5">
    <source>
        <dbReference type="RuleBase" id="RU361200"/>
    </source>
</evidence>
<dbReference type="RefSeq" id="WP_271278372.1">
    <property type="nucleotide sequence ID" value="NZ_JAPNUD010000095.1"/>
</dbReference>
<evidence type="ECO:0000256" key="4">
    <source>
        <dbReference type="HAMAP-Rule" id="MF_01928"/>
    </source>
</evidence>
<dbReference type="PROSITE" id="PS50975">
    <property type="entry name" value="ATP_GRASP"/>
    <property type="match status" value="1"/>
</dbReference>
<keyword evidence="8" id="KW-1185">Reference proteome</keyword>
<feature type="binding site" evidence="4">
    <location>
        <begin position="275"/>
        <end position="276"/>
    </location>
    <ligand>
        <name>ATP</name>
        <dbReference type="ChEBI" id="CHEBI:30616"/>
    </ligand>
</feature>
<dbReference type="InterPro" id="IPR013815">
    <property type="entry name" value="ATP_grasp_subdomain_1"/>
</dbReference>
<dbReference type="InterPro" id="IPR011054">
    <property type="entry name" value="Rudment_hybrid_motif"/>
</dbReference>
<dbReference type="PANTHER" id="PTHR11609:SF5">
    <property type="entry name" value="PHOSPHORIBOSYLAMINOIMIDAZOLE CARBOXYLASE"/>
    <property type="match status" value="1"/>
</dbReference>
<dbReference type="EC" id="6.3.4.18" evidence="4 5"/>
<dbReference type="EMBL" id="JAPNUD010000095">
    <property type="protein sequence ID" value="MDA0644366.1"/>
    <property type="molecule type" value="Genomic_DNA"/>
</dbReference>
<keyword evidence="1 4" id="KW-0547">Nucleotide-binding</keyword>
<comment type="caution">
    <text evidence="4">Lacks conserved residue(s) required for the propagation of feature annotation.</text>
</comment>
<keyword evidence="2 4" id="KW-0658">Purine biosynthesis</keyword>
<dbReference type="NCBIfam" id="NF004680">
    <property type="entry name" value="PRK06019.1-6"/>
    <property type="match status" value="1"/>
</dbReference>
<comment type="function">
    <text evidence="4">Catalyzes the ATP-dependent conversion of 5-aminoimidazole ribonucleotide (AIR) and HCO(3)(-) to N5-carboxyaminoimidazole ribonucleotide (N5-CAIR).</text>
</comment>
<gene>
    <name evidence="4 5" type="primary">purK</name>
    <name evidence="7" type="ORF">OUY24_27375</name>
</gene>
<dbReference type="NCBIfam" id="TIGR01161">
    <property type="entry name" value="purK"/>
    <property type="match status" value="1"/>
</dbReference>
<organism evidence="7 8">
    <name type="scientific">Nonomuraea ferruginea</name>
    <dbReference type="NCBI Taxonomy" id="46174"/>
    <lineage>
        <taxon>Bacteria</taxon>
        <taxon>Bacillati</taxon>
        <taxon>Actinomycetota</taxon>
        <taxon>Actinomycetes</taxon>
        <taxon>Streptosporangiales</taxon>
        <taxon>Streptosporangiaceae</taxon>
        <taxon>Nonomuraea</taxon>
    </lineage>
</organism>
<dbReference type="SUPFAM" id="SSF56059">
    <property type="entry name" value="Glutathione synthetase ATP-binding domain-like"/>
    <property type="match status" value="1"/>
</dbReference>
<comment type="caution">
    <text evidence="7">The sequence shown here is derived from an EMBL/GenBank/DDBJ whole genome shotgun (WGS) entry which is preliminary data.</text>
</comment>
<dbReference type="Proteomes" id="UP001212498">
    <property type="component" value="Unassembled WGS sequence"/>
</dbReference>
<feature type="domain" description="ATP-grasp" evidence="6">
    <location>
        <begin position="120"/>
        <end position="305"/>
    </location>
</feature>
<feature type="binding site" evidence="4">
    <location>
        <begin position="190"/>
        <end position="193"/>
    </location>
    <ligand>
        <name>ATP</name>
        <dbReference type="ChEBI" id="CHEBI:30616"/>
    </ligand>
</feature>
<comment type="subunit">
    <text evidence="4 5">Homodimer.</text>
</comment>
<dbReference type="Pfam" id="PF17769">
    <property type="entry name" value="PurK_C"/>
    <property type="match status" value="1"/>
</dbReference>
<evidence type="ECO:0000259" key="6">
    <source>
        <dbReference type="PROSITE" id="PS50975"/>
    </source>
</evidence>
<comment type="function">
    <text evidence="5">Catalyzes the ATP-dependent conversion of 5-aminoimidazole ribonucleotide (AIR) and HCO(3)- to N5-carboxyaminoimidazole ribonucleotide (N5-CAIR).</text>
</comment>
<dbReference type="PANTHER" id="PTHR11609">
    <property type="entry name" value="PURINE BIOSYNTHESIS PROTEIN 6/7, PUR6/7"/>
    <property type="match status" value="1"/>
</dbReference>
<dbReference type="GO" id="GO:0034028">
    <property type="term" value="F:5-(carboxyamino)imidazole ribonucleotide synthase activity"/>
    <property type="evidence" value="ECO:0007669"/>
    <property type="project" value="UniProtKB-EC"/>
</dbReference>
<feature type="binding site" evidence="4">
    <location>
        <position position="116"/>
    </location>
    <ligand>
        <name>ATP</name>
        <dbReference type="ChEBI" id="CHEBI:30616"/>
    </ligand>
</feature>
<keyword evidence="3 4" id="KW-0067">ATP-binding</keyword>
<dbReference type="NCBIfam" id="NF004679">
    <property type="entry name" value="PRK06019.1-5"/>
    <property type="match status" value="1"/>
</dbReference>
<dbReference type="SUPFAM" id="SSF51246">
    <property type="entry name" value="Rudiment single hybrid motif"/>
    <property type="match status" value="1"/>
</dbReference>
<dbReference type="InterPro" id="IPR003135">
    <property type="entry name" value="ATP-grasp_carboxylate-amine"/>
</dbReference>
<feature type="binding site" evidence="4">
    <location>
        <position position="198"/>
    </location>
    <ligand>
        <name>ATP</name>
        <dbReference type="ChEBI" id="CHEBI:30616"/>
    </ligand>
</feature>
<dbReference type="Gene3D" id="3.30.1490.20">
    <property type="entry name" value="ATP-grasp fold, A domain"/>
    <property type="match status" value="1"/>
</dbReference>
<evidence type="ECO:0000256" key="1">
    <source>
        <dbReference type="ARBA" id="ARBA00022741"/>
    </source>
</evidence>
<dbReference type="InterPro" id="IPR011761">
    <property type="entry name" value="ATP-grasp"/>
</dbReference>
<name>A0ABT4T5T6_9ACTN</name>
<evidence type="ECO:0000313" key="7">
    <source>
        <dbReference type="EMBL" id="MDA0644366.1"/>
    </source>
</evidence>
<dbReference type="SUPFAM" id="SSF52440">
    <property type="entry name" value="PreATP-grasp domain"/>
    <property type="match status" value="1"/>
</dbReference>
<dbReference type="InterPro" id="IPR016185">
    <property type="entry name" value="PreATP-grasp_dom_sf"/>
</dbReference>
<evidence type="ECO:0000313" key="8">
    <source>
        <dbReference type="Proteomes" id="UP001212498"/>
    </source>
</evidence>
<dbReference type="Gene3D" id="3.40.50.20">
    <property type="match status" value="1"/>
</dbReference>
<comment type="catalytic activity">
    <reaction evidence="4 5">
        <text>5-amino-1-(5-phospho-beta-D-ribosyl)imidazole + hydrogencarbonate + ATP = 5-carboxyamino-1-(5-phospho-D-ribosyl)imidazole + ADP + phosphate + 2 H(+)</text>
        <dbReference type="Rhea" id="RHEA:19317"/>
        <dbReference type="ChEBI" id="CHEBI:15378"/>
        <dbReference type="ChEBI" id="CHEBI:17544"/>
        <dbReference type="ChEBI" id="CHEBI:30616"/>
        <dbReference type="ChEBI" id="CHEBI:43474"/>
        <dbReference type="ChEBI" id="CHEBI:58730"/>
        <dbReference type="ChEBI" id="CHEBI:137981"/>
        <dbReference type="ChEBI" id="CHEBI:456216"/>
        <dbReference type="EC" id="6.3.4.18"/>
    </reaction>
</comment>
<dbReference type="Pfam" id="PF02222">
    <property type="entry name" value="ATP-grasp"/>
    <property type="match status" value="1"/>
</dbReference>